<protein>
    <submittedName>
        <fullName evidence="2">Uncharacterized protein</fullName>
    </submittedName>
</protein>
<keyword evidence="1" id="KW-1133">Transmembrane helix</keyword>
<reference evidence="2 3" key="1">
    <citation type="submission" date="2020-03" db="EMBL/GenBank/DDBJ databases">
        <title>Complete Genome Sequence of Halomonas hydrothermalis Strain Slthf2, Halophilic Bacterium Isolated from Deep-Sea Hydrothermal-Vent Environments.</title>
        <authorList>
            <person name="Takeyama N."/>
            <person name="Huang M."/>
            <person name="Sato K."/>
            <person name="Galipon J."/>
            <person name="Arakawa K."/>
        </authorList>
    </citation>
    <scope>NUCLEOTIDE SEQUENCE [LARGE SCALE GENOMIC DNA]</scope>
    <source>
        <strain evidence="2 3">Slthf2</strain>
    </source>
</reference>
<dbReference type="Proteomes" id="UP000502259">
    <property type="component" value="Chromosome"/>
</dbReference>
<evidence type="ECO:0000313" key="2">
    <source>
        <dbReference type="EMBL" id="BCB07116.1"/>
    </source>
</evidence>
<evidence type="ECO:0000256" key="1">
    <source>
        <dbReference type="SAM" id="Phobius"/>
    </source>
</evidence>
<feature type="transmembrane region" description="Helical" evidence="1">
    <location>
        <begin position="12"/>
        <end position="33"/>
    </location>
</feature>
<evidence type="ECO:0000313" key="3">
    <source>
        <dbReference type="Proteomes" id="UP000502259"/>
    </source>
</evidence>
<gene>
    <name evidence="2" type="ORF">HHSLTHF2_10060</name>
</gene>
<dbReference type="RefSeq" id="WP_172419484.1">
    <property type="nucleotide sequence ID" value="NZ_AP022843.1"/>
</dbReference>
<sequence>MDKFEVKRTIEPAYCWGLATINLAYLIYIHALLDFDVGLASMRGARVHAP</sequence>
<organism evidence="2 3">
    <name type="scientific">Halomonas hydrothermalis</name>
    <dbReference type="NCBI Taxonomy" id="115561"/>
    <lineage>
        <taxon>Bacteria</taxon>
        <taxon>Pseudomonadati</taxon>
        <taxon>Pseudomonadota</taxon>
        <taxon>Gammaproteobacteria</taxon>
        <taxon>Oceanospirillales</taxon>
        <taxon>Halomonadaceae</taxon>
        <taxon>Halomonas</taxon>
    </lineage>
</organism>
<accession>A0A6F8U1V5</accession>
<proteinExistence type="predicted"/>
<keyword evidence="1" id="KW-0472">Membrane</keyword>
<keyword evidence="1" id="KW-0812">Transmembrane</keyword>
<dbReference type="EMBL" id="AP022843">
    <property type="protein sequence ID" value="BCB07116.1"/>
    <property type="molecule type" value="Genomic_DNA"/>
</dbReference>
<keyword evidence="3" id="KW-1185">Reference proteome</keyword>
<dbReference type="AlphaFoldDB" id="A0A6F8U1V5"/>
<name>A0A6F8U1V5_9GAMM</name>